<sequence length="100" mass="11861">MSSDTIMQLNYSQTERVIQHGQIKQNTTYYSIILKPNELIVRDKHYPLTQIYDISYRHLSSSLYLFYLYTASGVLTFNTYENPKHFKEAVQTQIKTNLFL</sequence>
<reference evidence="2" key="1">
    <citation type="submission" date="2016-09" db="EMBL/GenBank/DDBJ databases">
        <authorList>
            <person name="Varghese N."/>
            <person name="Submissions S."/>
        </authorList>
    </citation>
    <scope>NUCLEOTIDE SEQUENCE [LARGE SCALE GENOMIC DNA]</scope>
    <source>
        <strain evidence="2">S5</strain>
    </source>
</reference>
<evidence type="ECO:0000313" key="1">
    <source>
        <dbReference type="EMBL" id="SDB86887.1"/>
    </source>
</evidence>
<organism evidence="1 2">
    <name type="scientific">Pelagirhabdus alkalitolerans</name>
    <dbReference type="NCBI Taxonomy" id="1612202"/>
    <lineage>
        <taxon>Bacteria</taxon>
        <taxon>Bacillati</taxon>
        <taxon>Bacillota</taxon>
        <taxon>Bacilli</taxon>
        <taxon>Bacillales</taxon>
        <taxon>Bacillaceae</taxon>
        <taxon>Pelagirhabdus</taxon>
    </lineage>
</organism>
<evidence type="ECO:0008006" key="3">
    <source>
        <dbReference type="Google" id="ProtNLM"/>
    </source>
</evidence>
<dbReference type="RefSeq" id="WP_090792640.1">
    <property type="nucleotide sequence ID" value="NZ_FMYI01000002.1"/>
</dbReference>
<dbReference type="Proteomes" id="UP000242949">
    <property type="component" value="Unassembled WGS sequence"/>
</dbReference>
<accession>A0A1G6GXY0</accession>
<proteinExistence type="predicted"/>
<gene>
    <name evidence="1" type="ORF">SAMN05421734_10224</name>
</gene>
<dbReference type="EMBL" id="FMYI01000002">
    <property type="protein sequence ID" value="SDB86887.1"/>
    <property type="molecule type" value="Genomic_DNA"/>
</dbReference>
<dbReference type="AlphaFoldDB" id="A0A1G6GXY0"/>
<evidence type="ECO:0000313" key="2">
    <source>
        <dbReference type="Proteomes" id="UP000242949"/>
    </source>
</evidence>
<name>A0A1G6GXY0_9BACI</name>
<keyword evidence="2" id="KW-1185">Reference proteome</keyword>
<protein>
    <recommendedName>
        <fullName evidence="3">PH domain-containing protein</fullName>
    </recommendedName>
</protein>